<evidence type="ECO:0000256" key="1">
    <source>
        <dbReference type="ARBA" id="ARBA00004442"/>
    </source>
</evidence>
<dbReference type="InterPro" id="IPR011659">
    <property type="entry name" value="WD40"/>
</dbReference>
<dbReference type="KEGG" id="fbe:FF125_04910"/>
<evidence type="ECO:0000256" key="3">
    <source>
        <dbReference type="ARBA" id="ARBA00023237"/>
    </source>
</evidence>
<dbReference type="SUPFAM" id="SSF103088">
    <property type="entry name" value="OmpA-like"/>
    <property type="match status" value="2"/>
</dbReference>
<keyword evidence="2 4" id="KW-0472">Membrane</keyword>
<evidence type="ECO:0000256" key="4">
    <source>
        <dbReference type="PROSITE-ProRule" id="PRU00473"/>
    </source>
</evidence>
<dbReference type="InterPro" id="IPR011990">
    <property type="entry name" value="TPR-like_helical_dom_sf"/>
</dbReference>
<dbReference type="Pfam" id="PF00691">
    <property type="entry name" value="OmpA"/>
    <property type="match status" value="2"/>
</dbReference>
<organism evidence="6 7">
    <name type="scientific">Aureibaculum algae</name>
    <dbReference type="NCBI Taxonomy" id="2584122"/>
    <lineage>
        <taxon>Bacteria</taxon>
        <taxon>Pseudomonadati</taxon>
        <taxon>Bacteroidota</taxon>
        <taxon>Flavobacteriia</taxon>
        <taxon>Flavobacteriales</taxon>
        <taxon>Flavobacteriaceae</taxon>
        <taxon>Aureibaculum</taxon>
    </lineage>
</organism>
<dbReference type="SUPFAM" id="SSF82171">
    <property type="entry name" value="DPP6 N-terminal domain-like"/>
    <property type="match status" value="1"/>
</dbReference>
<keyword evidence="7" id="KW-1185">Reference proteome</keyword>
<dbReference type="Pfam" id="PF07676">
    <property type="entry name" value="PD40"/>
    <property type="match status" value="2"/>
</dbReference>
<gene>
    <name evidence="6" type="ORF">FF125_04910</name>
</gene>
<proteinExistence type="predicted"/>
<dbReference type="Gene3D" id="1.25.40.10">
    <property type="entry name" value="Tetratricopeptide repeat domain"/>
    <property type="match status" value="1"/>
</dbReference>
<protein>
    <submittedName>
        <fullName evidence="6">OmpA family protein</fullName>
    </submittedName>
</protein>
<dbReference type="InterPro" id="IPR036737">
    <property type="entry name" value="OmpA-like_sf"/>
</dbReference>
<evidence type="ECO:0000313" key="6">
    <source>
        <dbReference type="EMBL" id="QCX37807.1"/>
    </source>
</evidence>
<evidence type="ECO:0000313" key="7">
    <source>
        <dbReference type="Proteomes" id="UP000306229"/>
    </source>
</evidence>
<feature type="domain" description="OmpA-like" evidence="5">
    <location>
        <begin position="529"/>
        <end position="652"/>
    </location>
</feature>
<dbReference type="CDD" id="cd07185">
    <property type="entry name" value="OmpA_C-like"/>
    <property type="match status" value="2"/>
</dbReference>
<comment type="subcellular location">
    <subcellularLocation>
        <location evidence="1">Cell outer membrane</location>
    </subcellularLocation>
</comment>
<feature type="domain" description="OmpA-like" evidence="5">
    <location>
        <begin position="689"/>
        <end position="813"/>
    </location>
</feature>
<keyword evidence="3" id="KW-0998">Cell outer membrane</keyword>
<reference evidence="6 7" key="1">
    <citation type="submission" date="2019-05" db="EMBL/GenBank/DDBJ databases">
        <title>Algicella ahnfeltiae gen. nov., sp. nov., a novel marine bacterium of the family Flavobacteriaceae isolated from a red alga.</title>
        <authorList>
            <person name="Nedashkovskaya O.I."/>
            <person name="Kukhlevskiy A.D."/>
            <person name="Kim S.-G."/>
            <person name="Zhukova N.V."/>
            <person name="Mikhailov V.V."/>
        </authorList>
    </citation>
    <scope>NUCLEOTIDE SEQUENCE [LARGE SCALE GENOMIC DNA]</scope>
    <source>
        <strain evidence="6 7">10Alg115</strain>
    </source>
</reference>
<accession>A0A5B7TS44</accession>
<dbReference type="InterPro" id="IPR006665">
    <property type="entry name" value="OmpA-like"/>
</dbReference>
<dbReference type="AlphaFoldDB" id="A0A5B7TS44"/>
<dbReference type="Gene3D" id="3.30.1330.60">
    <property type="entry name" value="OmpA-like domain"/>
    <property type="match status" value="2"/>
</dbReference>
<dbReference type="InterPro" id="IPR050330">
    <property type="entry name" value="Bact_OuterMem_StrucFunc"/>
</dbReference>
<evidence type="ECO:0000259" key="5">
    <source>
        <dbReference type="PROSITE" id="PS51123"/>
    </source>
</evidence>
<dbReference type="GO" id="GO:0009279">
    <property type="term" value="C:cell outer membrane"/>
    <property type="evidence" value="ECO:0007669"/>
    <property type="project" value="UniProtKB-SubCell"/>
</dbReference>
<dbReference type="OrthoDB" id="9809364at2"/>
<dbReference type="PROSITE" id="PS51123">
    <property type="entry name" value="OMPA_2"/>
    <property type="match status" value="2"/>
</dbReference>
<dbReference type="EMBL" id="CP040749">
    <property type="protein sequence ID" value="QCX37807.1"/>
    <property type="molecule type" value="Genomic_DNA"/>
</dbReference>
<dbReference type="InterPro" id="IPR006664">
    <property type="entry name" value="OMP_bac"/>
</dbReference>
<dbReference type="Proteomes" id="UP000306229">
    <property type="component" value="Chromosome"/>
</dbReference>
<dbReference type="PANTHER" id="PTHR30329">
    <property type="entry name" value="STATOR ELEMENT OF FLAGELLAR MOTOR COMPLEX"/>
    <property type="match status" value="1"/>
</dbReference>
<dbReference type="PRINTS" id="PR01021">
    <property type="entry name" value="OMPADOMAIN"/>
</dbReference>
<dbReference type="SUPFAM" id="SSF48452">
    <property type="entry name" value="TPR-like"/>
    <property type="match status" value="1"/>
</dbReference>
<evidence type="ECO:0000256" key="2">
    <source>
        <dbReference type="ARBA" id="ARBA00023136"/>
    </source>
</evidence>
<sequence length="823" mass="93988">MEFITRVHMSSCCDMRYFQEDPKYLQGSFKNYKPLKICLKMKNKIILLLMLCVSLLGYAQKKYIADQYFNDLAYKKSAELYEKIYAKGDKNDSLVISRLADSYYANSEMEKAEIWYKKLVTSFGDNVSKKHLLRYAQVLRSNGDYKTSDDIFKEHLKDSATNSETNSVALAHHNYISQIATNGIKSNIKVTNVAINTPFSDFGGFLHHNKFYFASTASKSKRKSKKYKWNNQPYLNLYEATVIDTILGVDSTSMAFEELKNKQVFSKKINTKHHEASLAITKDGKTMYFTRANYSKRRSPNKKESLARLKIYKATLVNNKWKNIEALPFNSNTYSVGHPALSVDEKTLYFISDMKGGFGDSDLYKVAIKNNNKFGKPKNLGSKINTQGREMFPYIGAKNMLYFSSDGYKGLGGLDIYEAQIEENGNIGPVKNIKAPFNSNLDDFGFIVDADIQKGFFSSNRAGGKGDDDIYSFSIDKLSILEVKKVAEKLLPLAIIKDSIKNGILNEIADKQDKRHQEYHKEAEKALIVDNESIVNPIYFDFDRFNIKKDVESDLDNIVKILEENPTVAIKIESHTDSRGSEDYNKKLSDKRAKATRNYILSKGIAVDRIKSVIGFGEEKLLYSCSDSNEQKCSEEMHQKNRRSYVYLLNTNEVQANDKIQGAIVNNDTIKTSTVKLKDVVVDRDELSVVKNQIVTDPIYFNVNKYDIREDAKPELEKVIEVMKKNPEMVIKIESHTDSRGAKDYNKKLSDKRAIATRNYIVSKGISRTRIQSAIGYGEDKLLNNCNDVNQKKCSKDEHQLNRRSYFYVVTKKQNRVSSSSNK</sequence>
<name>A0A5B7TS44_9FLAO</name>
<dbReference type="PANTHER" id="PTHR30329:SF21">
    <property type="entry name" value="LIPOPROTEIN YIAD-RELATED"/>
    <property type="match status" value="1"/>
</dbReference>